<organism evidence="8 9">
    <name type="scientific">Thermomonospora curvata (strain ATCC 19995 / DSM 43183 / JCM 3096 / KCTC 9072 / NBRC 15933 / NCIMB 10081 / Henssen B9)</name>
    <dbReference type="NCBI Taxonomy" id="471852"/>
    <lineage>
        <taxon>Bacteria</taxon>
        <taxon>Bacillati</taxon>
        <taxon>Actinomycetota</taxon>
        <taxon>Actinomycetes</taxon>
        <taxon>Streptosporangiales</taxon>
        <taxon>Thermomonosporaceae</taxon>
        <taxon>Thermomonospora</taxon>
    </lineage>
</organism>
<evidence type="ECO:0000313" key="8">
    <source>
        <dbReference type="EMBL" id="ACY98342.1"/>
    </source>
</evidence>
<dbReference type="InterPro" id="IPR029039">
    <property type="entry name" value="Flavoprotein-like_sf"/>
</dbReference>
<dbReference type="HOGENOM" id="CLU_088964_0_1_11"/>
<feature type="domain" description="Flavodoxin-like fold" evidence="7">
    <location>
        <begin position="3"/>
        <end position="176"/>
    </location>
</feature>
<keyword evidence="2 6" id="KW-0288">FMN</keyword>
<evidence type="ECO:0000256" key="1">
    <source>
        <dbReference type="ARBA" id="ARBA00022630"/>
    </source>
</evidence>
<dbReference type="GO" id="GO:0016655">
    <property type="term" value="F:oxidoreductase activity, acting on NAD(P)H, quinone or similar compound as acceptor"/>
    <property type="evidence" value="ECO:0007669"/>
    <property type="project" value="InterPro"/>
</dbReference>
<keyword evidence="3 6" id="KW-0560">Oxidoreductase</keyword>
<evidence type="ECO:0000313" key="9">
    <source>
        <dbReference type="Proteomes" id="UP000001918"/>
    </source>
</evidence>
<reference evidence="8 9" key="1">
    <citation type="journal article" date="2011" name="Stand. Genomic Sci.">
        <title>Complete genome sequence of Thermomonospora curvata type strain (B9).</title>
        <authorList>
            <person name="Chertkov O."/>
            <person name="Sikorski J."/>
            <person name="Nolan M."/>
            <person name="Lapidus A."/>
            <person name="Lucas S."/>
            <person name="Del Rio T.G."/>
            <person name="Tice H."/>
            <person name="Cheng J.F."/>
            <person name="Goodwin L."/>
            <person name="Pitluck S."/>
            <person name="Liolios K."/>
            <person name="Ivanova N."/>
            <person name="Mavromatis K."/>
            <person name="Mikhailova N."/>
            <person name="Ovchinnikova G."/>
            <person name="Pati A."/>
            <person name="Chen A."/>
            <person name="Palaniappan K."/>
            <person name="Djao O.D."/>
            <person name="Land M."/>
            <person name="Hauser L."/>
            <person name="Chang Y.J."/>
            <person name="Jeffries C.D."/>
            <person name="Brettin T."/>
            <person name="Han C."/>
            <person name="Detter J.C."/>
            <person name="Rohde M."/>
            <person name="Goker M."/>
            <person name="Woyke T."/>
            <person name="Bristow J."/>
            <person name="Eisen J.A."/>
            <person name="Markowitz V."/>
            <person name="Hugenholtz P."/>
            <person name="Klenk H.P."/>
            <person name="Kyrpides N.C."/>
        </authorList>
    </citation>
    <scope>NUCLEOTIDE SEQUENCE [LARGE SCALE GENOMIC DNA]</scope>
    <source>
        <strain evidence="9">ATCC 19995 / DSM 43183 / JCM 3096 / KCTC 9072 / NBRC 15933 / NCIMB 10081 / Henssen B9</strain>
    </source>
</reference>
<dbReference type="InterPro" id="IPR023048">
    <property type="entry name" value="NADH:quinone_OxRdtase_FMN_depd"/>
</dbReference>
<keyword evidence="4 6" id="KW-0520">NAD</keyword>
<accession>D1A6T8</accession>
<dbReference type="SUPFAM" id="SSF52218">
    <property type="entry name" value="Flavoproteins"/>
    <property type="match status" value="1"/>
</dbReference>
<evidence type="ECO:0000256" key="2">
    <source>
        <dbReference type="ARBA" id="ARBA00022643"/>
    </source>
</evidence>
<proteinExistence type="inferred from homology"/>
<comment type="function">
    <text evidence="6">Quinone reductase that provides resistance to thiol-specific stress caused by electrophilic quinones.</text>
</comment>
<comment type="function">
    <text evidence="6">Also exhibits azoreductase activity. Catalyzes the reductive cleavage of the azo bond in aromatic azo compounds to the corresponding amines.</text>
</comment>
<dbReference type="Gene3D" id="3.40.50.360">
    <property type="match status" value="1"/>
</dbReference>
<dbReference type="EC" id="1.7.1.17" evidence="6"/>
<comment type="catalytic activity">
    <reaction evidence="5">
        <text>N,N-dimethyl-1,4-phenylenediamine + anthranilate + 2 NAD(+) = 2-(4-dimethylaminophenyl)diazenylbenzoate + 2 NADH + 2 H(+)</text>
        <dbReference type="Rhea" id="RHEA:55872"/>
        <dbReference type="ChEBI" id="CHEBI:15378"/>
        <dbReference type="ChEBI" id="CHEBI:15783"/>
        <dbReference type="ChEBI" id="CHEBI:16567"/>
        <dbReference type="ChEBI" id="CHEBI:57540"/>
        <dbReference type="ChEBI" id="CHEBI:57945"/>
        <dbReference type="ChEBI" id="CHEBI:71579"/>
        <dbReference type="EC" id="1.7.1.17"/>
    </reaction>
    <physiologicalReaction direction="right-to-left" evidence="5">
        <dbReference type="Rhea" id="RHEA:55874"/>
    </physiologicalReaction>
</comment>
<dbReference type="Proteomes" id="UP000001918">
    <property type="component" value="Chromosome"/>
</dbReference>
<dbReference type="PANTHER" id="PTHR43741">
    <property type="entry name" value="FMN-DEPENDENT NADH-AZOREDUCTASE 1"/>
    <property type="match status" value="1"/>
</dbReference>
<gene>
    <name evidence="6" type="primary">azoR</name>
    <name evidence="8" type="ordered locus">Tcur_2797</name>
</gene>
<comment type="caution">
    <text evidence="6">Lacks conserved residue(s) required for the propagation of feature annotation.</text>
</comment>
<evidence type="ECO:0000259" key="7">
    <source>
        <dbReference type="Pfam" id="PF02525"/>
    </source>
</evidence>
<evidence type="ECO:0000256" key="4">
    <source>
        <dbReference type="ARBA" id="ARBA00023027"/>
    </source>
</evidence>
<comment type="similarity">
    <text evidence="6">Belongs to the azoreductase type 1 family.</text>
</comment>
<dbReference type="OrthoDB" id="9805013at2"/>
<dbReference type="HAMAP" id="MF_01216">
    <property type="entry name" value="Azoreductase_type1"/>
    <property type="match status" value="1"/>
</dbReference>
<dbReference type="EC" id="1.6.5.-" evidence="6"/>
<dbReference type="EMBL" id="CP001738">
    <property type="protein sequence ID" value="ACY98342.1"/>
    <property type="molecule type" value="Genomic_DNA"/>
</dbReference>
<comment type="catalytic activity">
    <reaction evidence="6">
        <text>2 a quinone + NADH + H(+) = 2 a 1,4-benzosemiquinone + NAD(+)</text>
        <dbReference type="Rhea" id="RHEA:65952"/>
        <dbReference type="ChEBI" id="CHEBI:15378"/>
        <dbReference type="ChEBI" id="CHEBI:57540"/>
        <dbReference type="ChEBI" id="CHEBI:57945"/>
        <dbReference type="ChEBI" id="CHEBI:132124"/>
        <dbReference type="ChEBI" id="CHEBI:134225"/>
    </reaction>
</comment>
<evidence type="ECO:0000256" key="5">
    <source>
        <dbReference type="ARBA" id="ARBA00048542"/>
    </source>
</evidence>
<comment type="cofactor">
    <cofactor evidence="6">
        <name>FMN</name>
        <dbReference type="ChEBI" id="CHEBI:58210"/>
    </cofactor>
    <text evidence="6">Binds 1 FMN per subunit.</text>
</comment>
<dbReference type="AlphaFoldDB" id="D1A6T8"/>
<evidence type="ECO:0000256" key="6">
    <source>
        <dbReference type="HAMAP-Rule" id="MF_01216"/>
    </source>
</evidence>
<dbReference type="GO" id="GO:0016652">
    <property type="term" value="F:oxidoreductase activity, acting on NAD(P)H as acceptor"/>
    <property type="evidence" value="ECO:0007669"/>
    <property type="project" value="UniProtKB-UniRule"/>
</dbReference>
<dbReference type="KEGG" id="tcu:Tcur_2797"/>
<keyword evidence="1 6" id="KW-0285">Flavoprotein</keyword>
<dbReference type="RefSeq" id="WP_012853126.1">
    <property type="nucleotide sequence ID" value="NC_013510.1"/>
</dbReference>
<dbReference type="PANTHER" id="PTHR43741:SF4">
    <property type="entry name" value="FMN-DEPENDENT NADH:QUINONE OXIDOREDUCTASE"/>
    <property type="match status" value="1"/>
</dbReference>
<dbReference type="GO" id="GO:0009055">
    <property type="term" value="F:electron transfer activity"/>
    <property type="evidence" value="ECO:0007669"/>
    <property type="project" value="UniProtKB-UniRule"/>
</dbReference>
<comment type="subunit">
    <text evidence="6">Homodimer.</text>
</comment>
<evidence type="ECO:0000256" key="3">
    <source>
        <dbReference type="ARBA" id="ARBA00023002"/>
    </source>
</evidence>
<protein>
    <recommendedName>
        <fullName evidence="6">FMN dependent NADH:quinone oxidoreductase</fullName>
        <ecNumber evidence="6">1.6.5.-</ecNumber>
    </recommendedName>
    <alternativeName>
        <fullName evidence="6">Azo-dye reductase</fullName>
    </alternativeName>
    <alternativeName>
        <fullName evidence="6">FMN-dependent NADH-azo compound oxidoreductase</fullName>
    </alternativeName>
    <alternativeName>
        <fullName evidence="6">FMN-dependent NADH-azoreductase</fullName>
        <ecNumber evidence="6">1.7.1.17</ecNumber>
    </alternativeName>
</protein>
<dbReference type="GO" id="GO:0010181">
    <property type="term" value="F:FMN binding"/>
    <property type="evidence" value="ECO:0007669"/>
    <property type="project" value="UniProtKB-UniRule"/>
</dbReference>
<sequence length="215" mass="23408">MARLLHIDSSPMGDMSVSRGLAAAFRARWEEELPTGTVVYRDVCADPLPLLDRDAIMTFYMPEEARTQAQAEAARYRTALAEELLSADAVLVSAPMHNWTIPAHLKAWLDQVLIDGVTLVQPGETHPLAGRPATVVLAYGGGYTPDAPLAGWDHVEPYLRTVFAGALQMELSVITAQLTLVNEPPELAELARKSRREAEAAIEERARKVAAQLAG</sequence>
<feature type="binding site" evidence="6">
    <location>
        <position position="10"/>
    </location>
    <ligand>
        <name>FMN</name>
        <dbReference type="ChEBI" id="CHEBI:58210"/>
    </ligand>
</feature>
<keyword evidence="9" id="KW-1185">Reference proteome</keyword>
<name>D1A6T8_THECD</name>
<dbReference type="eggNOG" id="COG1182">
    <property type="taxonomic scope" value="Bacteria"/>
</dbReference>
<dbReference type="Pfam" id="PF02525">
    <property type="entry name" value="Flavodoxin_2"/>
    <property type="match status" value="1"/>
</dbReference>
<feature type="binding site" evidence="6">
    <location>
        <begin position="16"/>
        <end position="18"/>
    </location>
    <ligand>
        <name>FMN</name>
        <dbReference type="ChEBI" id="CHEBI:58210"/>
    </ligand>
</feature>
<dbReference type="InterPro" id="IPR003680">
    <property type="entry name" value="Flavodoxin_fold"/>
</dbReference>
<dbReference type="STRING" id="471852.Tcur_2797"/>
<dbReference type="InterPro" id="IPR050104">
    <property type="entry name" value="FMN-dep_NADH:Q_OxRdtase_AzoR1"/>
</dbReference>